<dbReference type="AlphaFoldDB" id="A0A8S9QMU8"/>
<dbReference type="Proteomes" id="UP000712600">
    <property type="component" value="Unassembled WGS sequence"/>
</dbReference>
<reference evidence="2" key="1">
    <citation type="submission" date="2019-12" db="EMBL/GenBank/DDBJ databases">
        <title>Genome sequencing and annotation of Brassica cretica.</title>
        <authorList>
            <person name="Studholme D.J."/>
            <person name="Sarris P."/>
        </authorList>
    </citation>
    <scope>NUCLEOTIDE SEQUENCE</scope>
    <source>
        <strain evidence="2">PFS-109/04</strain>
        <tissue evidence="2">Leaf</tissue>
    </source>
</reference>
<feature type="region of interest" description="Disordered" evidence="1">
    <location>
        <begin position="1"/>
        <end position="24"/>
    </location>
</feature>
<name>A0A8S9QMU8_BRACR</name>
<sequence length="81" mass="8478">MEWASTTTVETSTAPSSPASDSGGVEAFKLCVAGFPIKARHTMKLSDGRAKAMKAETGGGFKFVCDFGVLRRNGGYGQDEA</sequence>
<protein>
    <submittedName>
        <fullName evidence="2">Uncharacterized protein</fullName>
    </submittedName>
</protein>
<comment type="caution">
    <text evidence="2">The sequence shown here is derived from an EMBL/GenBank/DDBJ whole genome shotgun (WGS) entry which is preliminary data.</text>
</comment>
<evidence type="ECO:0000256" key="1">
    <source>
        <dbReference type="SAM" id="MobiDB-lite"/>
    </source>
</evidence>
<organism evidence="2 3">
    <name type="scientific">Brassica cretica</name>
    <name type="common">Mustard</name>
    <dbReference type="NCBI Taxonomy" id="69181"/>
    <lineage>
        <taxon>Eukaryota</taxon>
        <taxon>Viridiplantae</taxon>
        <taxon>Streptophyta</taxon>
        <taxon>Embryophyta</taxon>
        <taxon>Tracheophyta</taxon>
        <taxon>Spermatophyta</taxon>
        <taxon>Magnoliopsida</taxon>
        <taxon>eudicotyledons</taxon>
        <taxon>Gunneridae</taxon>
        <taxon>Pentapetalae</taxon>
        <taxon>rosids</taxon>
        <taxon>malvids</taxon>
        <taxon>Brassicales</taxon>
        <taxon>Brassicaceae</taxon>
        <taxon>Brassiceae</taxon>
        <taxon>Brassica</taxon>
    </lineage>
</organism>
<feature type="compositionally biased region" description="Low complexity" evidence="1">
    <location>
        <begin position="1"/>
        <end position="20"/>
    </location>
</feature>
<gene>
    <name evidence="2" type="ORF">F2Q69_00024674</name>
</gene>
<evidence type="ECO:0000313" key="3">
    <source>
        <dbReference type="Proteomes" id="UP000712600"/>
    </source>
</evidence>
<dbReference type="EMBL" id="QGKX02001290">
    <property type="protein sequence ID" value="KAF3542031.1"/>
    <property type="molecule type" value="Genomic_DNA"/>
</dbReference>
<proteinExistence type="predicted"/>
<accession>A0A8S9QMU8</accession>
<evidence type="ECO:0000313" key="2">
    <source>
        <dbReference type="EMBL" id="KAF3542031.1"/>
    </source>
</evidence>